<reference evidence="9 10" key="1">
    <citation type="submission" date="2024-02" db="EMBL/GenBank/DDBJ databases">
        <title>De novo assembly and annotation of 12 fungi associated with fruit tree decline syndrome in Ontario, Canada.</title>
        <authorList>
            <person name="Sulman M."/>
            <person name="Ellouze W."/>
            <person name="Ilyukhin E."/>
        </authorList>
    </citation>
    <scope>NUCLEOTIDE SEQUENCE [LARGE SCALE GENOMIC DNA]</scope>
    <source>
        <strain evidence="9 10">M11/M66-122</strain>
    </source>
</reference>
<dbReference type="PANTHER" id="PTHR33048">
    <property type="entry name" value="PTH11-LIKE INTEGRAL MEMBRANE PROTEIN (AFU_ORTHOLOGUE AFUA_5G11245)"/>
    <property type="match status" value="1"/>
</dbReference>
<dbReference type="InterPro" id="IPR052337">
    <property type="entry name" value="SAT4-like"/>
</dbReference>
<dbReference type="PANTHER" id="PTHR33048:SF160">
    <property type="entry name" value="SAT4 FAMILY MEMBRANE PROTEIN"/>
    <property type="match status" value="1"/>
</dbReference>
<gene>
    <name evidence="9" type="ORF">SLS62_004534</name>
</gene>
<proteinExistence type="inferred from homology"/>
<comment type="subcellular location">
    <subcellularLocation>
        <location evidence="1">Membrane</location>
        <topology evidence="1">Multi-pass membrane protein</topology>
    </subcellularLocation>
</comment>
<evidence type="ECO:0000259" key="8">
    <source>
        <dbReference type="Pfam" id="PF20684"/>
    </source>
</evidence>
<protein>
    <recommendedName>
        <fullName evidence="8">Rhodopsin domain-containing protein</fullName>
    </recommendedName>
</protein>
<dbReference type="Proteomes" id="UP001320420">
    <property type="component" value="Unassembled WGS sequence"/>
</dbReference>
<evidence type="ECO:0000313" key="10">
    <source>
        <dbReference type="Proteomes" id="UP001320420"/>
    </source>
</evidence>
<keyword evidence="10" id="KW-1185">Reference proteome</keyword>
<feature type="region of interest" description="Disordered" evidence="6">
    <location>
        <begin position="251"/>
        <end position="271"/>
    </location>
</feature>
<dbReference type="GO" id="GO:0016020">
    <property type="term" value="C:membrane"/>
    <property type="evidence" value="ECO:0007669"/>
    <property type="project" value="UniProtKB-SubCell"/>
</dbReference>
<dbReference type="InterPro" id="IPR049326">
    <property type="entry name" value="Rhodopsin_dom_fungi"/>
</dbReference>
<evidence type="ECO:0000256" key="5">
    <source>
        <dbReference type="ARBA" id="ARBA00038359"/>
    </source>
</evidence>
<evidence type="ECO:0000256" key="6">
    <source>
        <dbReference type="SAM" id="MobiDB-lite"/>
    </source>
</evidence>
<dbReference type="EMBL" id="JAKJXP020000028">
    <property type="protein sequence ID" value="KAK7753459.1"/>
    <property type="molecule type" value="Genomic_DNA"/>
</dbReference>
<feature type="compositionally biased region" description="Polar residues" evidence="6">
    <location>
        <begin position="251"/>
        <end position="265"/>
    </location>
</feature>
<evidence type="ECO:0000313" key="9">
    <source>
        <dbReference type="EMBL" id="KAK7753459.1"/>
    </source>
</evidence>
<feature type="domain" description="Rhodopsin" evidence="8">
    <location>
        <begin position="9"/>
        <end position="206"/>
    </location>
</feature>
<dbReference type="AlphaFoldDB" id="A0AAN9UQK3"/>
<accession>A0AAN9UQK3</accession>
<dbReference type="Pfam" id="PF20684">
    <property type="entry name" value="Fung_rhodopsin"/>
    <property type="match status" value="1"/>
</dbReference>
<keyword evidence="2 7" id="KW-0812">Transmembrane</keyword>
<evidence type="ECO:0000256" key="7">
    <source>
        <dbReference type="SAM" id="Phobius"/>
    </source>
</evidence>
<comment type="caution">
    <text evidence="9">The sequence shown here is derived from an EMBL/GenBank/DDBJ whole genome shotgun (WGS) entry which is preliminary data.</text>
</comment>
<evidence type="ECO:0000256" key="2">
    <source>
        <dbReference type="ARBA" id="ARBA00022692"/>
    </source>
</evidence>
<evidence type="ECO:0000256" key="1">
    <source>
        <dbReference type="ARBA" id="ARBA00004141"/>
    </source>
</evidence>
<feature type="transmembrane region" description="Helical" evidence="7">
    <location>
        <begin position="105"/>
        <end position="128"/>
    </location>
</feature>
<evidence type="ECO:0000256" key="3">
    <source>
        <dbReference type="ARBA" id="ARBA00022989"/>
    </source>
</evidence>
<comment type="similarity">
    <text evidence="5">Belongs to the SAT4 family.</text>
</comment>
<keyword evidence="4 7" id="KW-0472">Membrane</keyword>
<name>A0AAN9UQK3_9PEZI</name>
<feature type="transmembrane region" description="Helical" evidence="7">
    <location>
        <begin position="65"/>
        <end position="85"/>
    </location>
</feature>
<sequence>MFIKTNYVGIPPDAIPPHDGREGLVWNYLVQLLYNPILALVKASVLLFLGRLFGQKRGARRCIRAVGAANGAHAAAVLAAVAFQCTPARRAWDAAAPGTCVDRRAFFTASAAANVLVDLLILALPLRVLVGLRIPRRTKLALMCLFLLGFLVTITSAIRMVLLVQGLFAPQRSLDPDGNVGFATSAIETNLALVTASAPALRPLLRAWFPRLLGAAAAGADGRDDRVEGATARRVLRFGATSTTRTKLTRARSTSTRQQHQAKTQTRCERANTGDSRNRMIVADNDNNSGNGGGSRKHLVGGFGGGDHGDDDYDGMMEALPFAAAALPLPHNAIIRRSDIHVLYEPNPAVCAETAAWSPSEERKRFEGFV</sequence>
<organism evidence="9 10">
    <name type="scientific">Diatrype stigma</name>
    <dbReference type="NCBI Taxonomy" id="117547"/>
    <lineage>
        <taxon>Eukaryota</taxon>
        <taxon>Fungi</taxon>
        <taxon>Dikarya</taxon>
        <taxon>Ascomycota</taxon>
        <taxon>Pezizomycotina</taxon>
        <taxon>Sordariomycetes</taxon>
        <taxon>Xylariomycetidae</taxon>
        <taxon>Xylariales</taxon>
        <taxon>Diatrypaceae</taxon>
        <taxon>Diatrype</taxon>
    </lineage>
</organism>
<evidence type="ECO:0000256" key="4">
    <source>
        <dbReference type="ARBA" id="ARBA00023136"/>
    </source>
</evidence>
<keyword evidence="3 7" id="KW-1133">Transmembrane helix</keyword>
<feature type="transmembrane region" description="Helical" evidence="7">
    <location>
        <begin position="140"/>
        <end position="162"/>
    </location>
</feature>
<feature type="transmembrane region" description="Helical" evidence="7">
    <location>
        <begin position="33"/>
        <end position="53"/>
    </location>
</feature>